<dbReference type="Proteomes" id="UP000746649">
    <property type="component" value="Unassembled WGS sequence"/>
</dbReference>
<dbReference type="RefSeq" id="WP_042287851.1">
    <property type="nucleotide sequence ID" value="NZ_CABLBY010000007.1"/>
</dbReference>
<name>A0ABS0ZVJ4_9ENTR</name>
<evidence type="ECO:0000313" key="3">
    <source>
        <dbReference type="Proteomes" id="UP000746649"/>
    </source>
</evidence>
<gene>
    <name evidence="2" type="ORF">I6M88_17895</name>
</gene>
<dbReference type="GO" id="GO:0016787">
    <property type="term" value="F:hydrolase activity"/>
    <property type="evidence" value="ECO:0007669"/>
    <property type="project" value="UniProtKB-KW"/>
</dbReference>
<accession>A0ABS0ZVJ4</accession>
<feature type="domain" description="CN hydrolase" evidence="1">
    <location>
        <begin position="4"/>
        <end position="207"/>
    </location>
</feature>
<reference evidence="2 3" key="1">
    <citation type="submission" date="2020-11" db="EMBL/GenBank/DDBJ databases">
        <title>Enhanced detection system for hospital associated transmission using whole genome sequencing surveillance.</title>
        <authorList>
            <person name="Harrison L.H."/>
            <person name="Van Tyne D."/>
            <person name="Marsh J.W."/>
            <person name="Griffith M.P."/>
            <person name="Snyder D.J."/>
            <person name="Cooper V.S."/>
            <person name="Mustapha M."/>
        </authorList>
    </citation>
    <scope>NUCLEOTIDE SEQUENCE [LARGE SCALE GENOMIC DNA]</scope>
    <source>
        <strain evidence="2 3">CB00117</strain>
    </source>
</reference>
<sequence>MSNWKIAAAQYEPLKTPVRERVAQHLAFIEAAAQQHCNLLVFPSLSLSGCADDRKALPAPPDASLLQPLSWAAAHHRMTIIAGLPVEHNERFVKGMAVFAPWMTAPRTYHHSLGACLGNDLKTIRVVDDQPEGMDLDPAFSLFTTSQSVGEPELLSSTSRLQNFSHKFSIAVLMANARGNSALWDESGRLIVRADRGPLLLTGQRTPRGWQGDIIPLR</sequence>
<dbReference type="SUPFAM" id="SSF56317">
    <property type="entry name" value="Carbon-nitrogen hydrolase"/>
    <property type="match status" value="1"/>
</dbReference>
<organism evidence="2 3">
    <name type="scientific">Citrobacter sedlakii</name>
    <dbReference type="NCBI Taxonomy" id="67826"/>
    <lineage>
        <taxon>Bacteria</taxon>
        <taxon>Pseudomonadati</taxon>
        <taxon>Pseudomonadota</taxon>
        <taxon>Gammaproteobacteria</taxon>
        <taxon>Enterobacterales</taxon>
        <taxon>Enterobacteriaceae</taxon>
        <taxon>Citrobacter</taxon>
        <taxon>Citrobacter freundii complex</taxon>
    </lineage>
</organism>
<dbReference type="EMBL" id="JADWND010000009">
    <property type="protein sequence ID" value="MBJ8382832.1"/>
    <property type="molecule type" value="Genomic_DNA"/>
</dbReference>
<evidence type="ECO:0000259" key="1">
    <source>
        <dbReference type="PROSITE" id="PS50263"/>
    </source>
</evidence>
<proteinExistence type="predicted"/>
<dbReference type="PROSITE" id="PS50263">
    <property type="entry name" value="CN_HYDROLASE"/>
    <property type="match status" value="1"/>
</dbReference>
<dbReference type="InterPro" id="IPR003010">
    <property type="entry name" value="C-N_Hydrolase"/>
</dbReference>
<dbReference type="Gene3D" id="3.60.110.10">
    <property type="entry name" value="Carbon-nitrogen hydrolase"/>
    <property type="match status" value="1"/>
</dbReference>
<protein>
    <submittedName>
        <fullName evidence="2">Carbon-nitrogen hydrolase family protein</fullName>
    </submittedName>
</protein>
<evidence type="ECO:0000313" key="2">
    <source>
        <dbReference type="EMBL" id="MBJ8382832.1"/>
    </source>
</evidence>
<dbReference type="InterPro" id="IPR036526">
    <property type="entry name" value="C-N_Hydrolase_sf"/>
</dbReference>
<keyword evidence="3" id="KW-1185">Reference proteome</keyword>
<keyword evidence="2" id="KW-0378">Hydrolase</keyword>
<comment type="caution">
    <text evidence="2">The sequence shown here is derived from an EMBL/GenBank/DDBJ whole genome shotgun (WGS) entry which is preliminary data.</text>
</comment>
<dbReference type="Pfam" id="PF00795">
    <property type="entry name" value="CN_hydrolase"/>
    <property type="match status" value="1"/>
</dbReference>